<feature type="transmembrane region" description="Helical" evidence="2">
    <location>
        <begin position="135"/>
        <end position="156"/>
    </location>
</feature>
<evidence type="ECO:0000256" key="2">
    <source>
        <dbReference type="SAM" id="Phobius"/>
    </source>
</evidence>
<dbReference type="Proteomes" id="UP000615234">
    <property type="component" value="Unassembled WGS sequence"/>
</dbReference>
<feature type="transmembrane region" description="Helical" evidence="2">
    <location>
        <begin position="38"/>
        <end position="58"/>
    </location>
</feature>
<dbReference type="AlphaFoldDB" id="A0A8I0DU96"/>
<keyword evidence="2" id="KW-1133">Transmembrane helix</keyword>
<proteinExistence type="predicted"/>
<dbReference type="EMBL" id="JACOOX010000005">
    <property type="protein sequence ID" value="MBC5663234.1"/>
    <property type="molecule type" value="Genomic_DNA"/>
</dbReference>
<feature type="transmembrane region" description="Helical" evidence="2">
    <location>
        <begin position="64"/>
        <end position="85"/>
    </location>
</feature>
<evidence type="ECO:0008006" key="5">
    <source>
        <dbReference type="Google" id="ProtNLM"/>
    </source>
</evidence>
<reference evidence="3 4" key="1">
    <citation type="submission" date="2020-08" db="EMBL/GenBank/DDBJ databases">
        <title>Genome public.</title>
        <authorList>
            <person name="Liu C."/>
            <person name="Sun Q."/>
        </authorList>
    </citation>
    <scope>NUCLEOTIDE SEQUENCE [LARGE SCALE GENOMIC DNA]</scope>
    <source>
        <strain evidence="3 4">NSJ-10</strain>
    </source>
</reference>
<organism evidence="3 4">
    <name type="scientific">Coprococcus hominis</name>
    <name type="common">ex Liu et al. 2022</name>
    <dbReference type="NCBI Taxonomy" id="2763039"/>
    <lineage>
        <taxon>Bacteria</taxon>
        <taxon>Bacillati</taxon>
        <taxon>Bacillota</taxon>
        <taxon>Clostridia</taxon>
        <taxon>Lachnospirales</taxon>
        <taxon>Lachnospiraceae</taxon>
        <taxon>Coprococcus</taxon>
    </lineage>
</organism>
<dbReference type="RefSeq" id="WP_118483413.1">
    <property type="nucleotide sequence ID" value="NZ_JACOOX010000005.1"/>
</dbReference>
<feature type="transmembrane region" description="Helical" evidence="2">
    <location>
        <begin position="6"/>
        <end position="26"/>
    </location>
</feature>
<feature type="transmembrane region" description="Helical" evidence="2">
    <location>
        <begin position="205"/>
        <end position="225"/>
    </location>
</feature>
<evidence type="ECO:0000313" key="4">
    <source>
        <dbReference type="Proteomes" id="UP000615234"/>
    </source>
</evidence>
<accession>A0A8I0DU96</accession>
<keyword evidence="1" id="KW-0175">Coiled coil</keyword>
<feature type="transmembrane region" description="Helical" evidence="2">
    <location>
        <begin position="176"/>
        <end position="193"/>
    </location>
</feature>
<feature type="coiled-coil region" evidence="1">
    <location>
        <begin position="234"/>
        <end position="291"/>
    </location>
</feature>
<evidence type="ECO:0000313" key="3">
    <source>
        <dbReference type="EMBL" id="MBC5663234.1"/>
    </source>
</evidence>
<comment type="caution">
    <text evidence="3">The sequence shown here is derived from an EMBL/GenBank/DDBJ whole genome shotgun (WGS) entry which is preliminary data.</text>
</comment>
<keyword evidence="4" id="KW-1185">Reference proteome</keyword>
<name>A0A8I0DU96_9FIRM</name>
<sequence>MNIWTFLQVLGAALITALQFNIYLGAYMGMDRGRRDRIYLGLNILNMFFLRVLINTSIQLDAPAWLRAIIYIFGFAMMLVGVVLYRKECMVINLVSFMVGIMTFDLVTVTMSAVIEELFGYAYNDTPVLYSAKALLVWLGVEALREGIGTIIEVWFMRKFMPYRKFRRQSFVRSMVWILAVGTGYMMLVVYFVTMVKEVNLMSQFIALGIWASAFIAAYHLYTIVYNSYQRKMIRFLEAKMKQQKEDYEKLLADYNRLRDIKHDLYNYVHILDLAGAVRKEQEQIRQLQEDLKPGKQKEYIKYINLSILNLVLNNVTSACEGAGIHPEVAAEEIQIDTNVELDMGYLIERMVHNVILLNEDPGENKQDSVSESLPRTLRIQIAPSESSDGNIQVVLKGIGLRMKGIEMNSDNRKEIRNNKQIIQFIMERHEGFQWNNKKEAHLYLTA</sequence>
<feature type="transmembrane region" description="Helical" evidence="2">
    <location>
        <begin position="92"/>
        <end position="115"/>
    </location>
</feature>
<keyword evidence="2" id="KW-0812">Transmembrane</keyword>
<evidence type="ECO:0000256" key="1">
    <source>
        <dbReference type="SAM" id="Coils"/>
    </source>
</evidence>
<protein>
    <recommendedName>
        <fullName evidence="5">GHKL domain-containing protein</fullName>
    </recommendedName>
</protein>
<gene>
    <name evidence="3" type="ORF">H8S09_10070</name>
</gene>
<keyword evidence="2" id="KW-0472">Membrane</keyword>